<dbReference type="SUPFAM" id="SSF111369">
    <property type="entry name" value="HlyD-like secretion proteins"/>
    <property type="match status" value="1"/>
</dbReference>
<dbReference type="EMBL" id="JADEYS010000001">
    <property type="protein sequence ID" value="MBE9395645.1"/>
    <property type="molecule type" value="Genomic_DNA"/>
</dbReference>
<sequence>MSEEIVALQRQVTGLSRLHQLQKKLRESQSVAQIGFLMVNDTQQLVAYRQAVWWQPGKGVSHASGLVDVEKNSPYIRWWNKVCAQLATDQIAPVDKSMLSADLAEQWDEFLPAHAIAIPVLLAGGDDKRGLLVLARDLRWQDHEIGLLAELADIYRFALRGQRRLPRKQISTLRKRFLPAALIAAVVLSFIPIRITVLAPAEVVAKDPLPVRAPYEGVVEELHVRPNQSVKPGDLLMSLDGTDLENRLLIARQALQIANTEFRQVAQQAVFDEKGKLELAIRRGMVEKSVSEVKYLQSLLQRTEVRATVPGIVVLSDATSWIGRPVALGEQVMTLADPALAELRVELPVRDAIPLEIGSDVRFFMNISPDQPLDARLNWLAYKATENDQRQLAYSGRAHFDGEKTLPRIGLRGTARLYGDRAPVIYYLLRRPLAALRQWVGF</sequence>
<evidence type="ECO:0000256" key="2">
    <source>
        <dbReference type="ARBA" id="ARBA00023054"/>
    </source>
</evidence>
<comment type="subcellular location">
    <subcellularLocation>
        <location evidence="1">Cell envelope</location>
    </subcellularLocation>
</comment>
<feature type="transmembrane region" description="Helical" evidence="3">
    <location>
        <begin position="177"/>
        <end position="199"/>
    </location>
</feature>
<name>A0A8J7K4J9_9GAMM</name>
<keyword evidence="2" id="KW-0175">Coiled coil</keyword>
<evidence type="ECO:0000256" key="3">
    <source>
        <dbReference type="SAM" id="Phobius"/>
    </source>
</evidence>
<evidence type="ECO:0000256" key="1">
    <source>
        <dbReference type="ARBA" id="ARBA00004196"/>
    </source>
</evidence>
<dbReference type="Proteomes" id="UP000640333">
    <property type="component" value="Unassembled WGS sequence"/>
</dbReference>
<organism evidence="4 5">
    <name type="scientific">Pontibacterium sinense</name>
    <dbReference type="NCBI Taxonomy" id="2781979"/>
    <lineage>
        <taxon>Bacteria</taxon>
        <taxon>Pseudomonadati</taxon>
        <taxon>Pseudomonadota</taxon>
        <taxon>Gammaproteobacteria</taxon>
        <taxon>Oceanospirillales</taxon>
        <taxon>Oceanospirillaceae</taxon>
        <taxon>Pontibacterium</taxon>
    </lineage>
</organism>
<accession>A0A8J7K4J9</accession>
<evidence type="ECO:0000313" key="5">
    <source>
        <dbReference type="Proteomes" id="UP000640333"/>
    </source>
</evidence>
<dbReference type="InterPro" id="IPR050465">
    <property type="entry name" value="UPF0194_transport"/>
</dbReference>
<comment type="caution">
    <text evidence="4">The sequence shown here is derived from an EMBL/GenBank/DDBJ whole genome shotgun (WGS) entry which is preliminary data.</text>
</comment>
<dbReference type="Gene3D" id="2.40.50.100">
    <property type="match status" value="1"/>
</dbReference>
<evidence type="ECO:0000313" key="4">
    <source>
        <dbReference type="EMBL" id="MBE9395645.1"/>
    </source>
</evidence>
<gene>
    <name evidence="4" type="ORF">IOQ59_00025</name>
</gene>
<keyword evidence="3" id="KW-0472">Membrane</keyword>
<protein>
    <submittedName>
        <fullName evidence="4">HlyD family efflux transporter periplasmic adaptor subunit</fullName>
    </submittedName>
</protein>
<keyword evidence="5" id="KW-1185">Reference proteome</keyword>
<keyword evidence="3" id="KW-0812">Transmembrane</keyword>
<dbReference type="PANTHER" id="PTHR32347:SF23">
    <property type="entry name" value="BLL5650 PROTEIN"/>
    <property type="match status" value="1"/>
</dbReference>
<keyword evidence="3" id="KW-1133">Transmembrane helix</keyword>
<dbReference type="AlphaFoldDB" id="A0A8J7K4J9"/>
<reference evidence="4" key="1">
    <citation type="submission" date="2020-10" db="EMBL/GenBank/DDBJ databases">
        <title>Bacterium isolated from coastal waters sediment.</title>
        <authorList>
            <person name="Chen R.-J."/>
            <person name="Lu D.-C."/>
            <person name="Zhu K.-L."/>
            <person name="Du Z.-J."/>
        </authorList>
    </citation>
    <scope>NUCLEOTIDE SEQUENCE</scope>
    <source>
        <strain evidence="4">N1Y112</strain>
    </source>
</reference>
<dbReference type="RefSeq" id="WP_193951205.1">
    <property type="nucleotide sequence ID" value="NZ_JADEYS010000001.1"/>
</dbReference>
<dbReference type="PANTHER" id="PTHR32347">
    <property type="entry name" value="EFFLUX SYSTEM COMPONENT YKNX-RELATED"/>
    <property type="match status" value="1"/>
</dbReference>
<proteinExistence type="predicted"/>
<dbReference type="GO" id="GO:0030313">
    <property type="term" value="C:cell envelope"/>
    <property type="evidence" value="ECO:0007669"/>
    <property type="project" value="UniProtKB-SubCell"/>
</dbReference>